<protein>
    <submittedName>
        <fullName evidence="1">Uncharacterized protein</fullName>
    </submittedName>
</protein>
<proteinExistence type="predicted"/>
<name>A0AAN9LNA1_CANGL</name>
<keyword evidence="2" id="KW-1185">Reference proteome</keyword>
<accession>A0AAN9LNA1</accession>
<gene>
    <name evidence="1" type="ORF">VNO77_19748</name>
</gene>
<organism evidence="1 2">
    <name type="scientific">Canavalia gladiata</name>
    <name type="common">Sword bean</name>
    <name type="synonym">Dolichos gladiatus</name>
    <dbReference type="NCBI Taxonomy" id="3824"/>
    <lineage>
        <taxon>Eukaryota</taxon>
        <taxon>Viridiplantae</taxon>
        <taxon>Streptophyta</taxon>
        <taxon>Embryophyta</taxon>
        <taxon>Tracheophyta</taxon>
        <taxon>Spermatophyta</taxon>
        <taxon>Magnoliopsida</taxon>
        <taxon>eudicotyledons</taxon>
        <taxon>Gunneridae</taxon>
        <taxon>Pentapetalae</taxon>
        <taxon>rosids</taxon>
        <taxon>fabids</taxon>
        <taxon>Fabales</taxon>
        <taxon>Fabaceae</taxon>
        <taxon>Papilionoideae</taxon>
        <taxon>50 kb inversion clade</taxon>
        <taxon>NPAAA clade</taxon>
        <taxon>indigoferoid/millettioid clade</taxon>
        <taxon>Phaseoleae</taxon>
        <taxon>Canavalia</taxon>
    </lineage>
</organism>
<dbReference type="EMBL" id="JAYMYQ010000004">
    <property type="protein sequence ID" value="KAK7339104.1"/>
    <property type="molecule type" value="Genomic_DNA"/>
</dbReference>
<dbReference type="AlphaFoldDB" id="A0AAN9LNA1"/>
<evidence type="ECO:0000313" key="1">
    <source>
        <dbReference type="EMBL" id="KAK7339104.1"/>
    </source>
</evidence>
<reference evidence="1 2" key="1">
    <citation type="submission" date="2024-01" db="EMBL/GenBank/DDBJ databases">
        <title>The genomes of 5 underutilized Papilionoideae crops provide insights into root nodulation and disease resistanc.</title>
        <authorList>
            <person name="Jiang F."/>
        </authorList>
    </citation>
    <scope>NUCLEOTIDE SEQUENCE [LARGE SCALE GENOMIC DNA]</scope>
    <source>
        <strain evidence="1">LVBAO_FW01</strain>
        <tissue evidence="1">Leaves</tissue>
    </source>
</reference>
<comment type="caution">
    <text evidence="1">The sequence shown here is derived from an EMBL/GenBank/DDBJ whole genome shotgun (WGS) entry which is preliminary data.</text>
</comment>
<sequence>MFWMTVGRPPLGLCHRSSMNYLLVLCQFHPKILCREIAEELSFGGLAVDPQAQCTQLVSRCTQDVFAKEEKALDNTTQCLDKGKSLDQIYRTANLPHAPTQLPLKQCIGMCFLSTQNPNSEAMFFNPQIAINNQKAYLLK</sequence>
<dbReference type="Proteomes" id="UP001367508">
    <property type="component" value="Unassembled WGS sequence"/>
</dbReference>
<evidence type="ECO:0000313" key="2">
    <source>
        <dbReference type="Proteomes" id="UP001367508"/>
    </source>
</evidence>